<protein>
    <recommendedName>
        <fullName evidence="3">Thiol-disulfide oxidoreductase</fullName>
    </recommendedName>
</protein>
<sequence>MTAAKPKITCFHDGDCPICTIEINAMKKLDKTGNVNWVDFTQDKTALATAGLTYKQAMERMYVIDEHQQLQSGVLGFLQVWKQLPYYRRIAPIIENVPGLLLLMEFCYRIFARYRLPLTGKVQLKDE</sequence>
<dbReference type="AlphaFoldDB" id="A0A0F3IFT4"/>
<comment type="caution">
    <text evidence="1">The sequence shown here is derived from an EMBL/GenBank/DDBJ whole genome shotgun (WGS) entry which is preliminary data.</text>
</comment>
<dbReference type="OrthoDB" id="5294764at2"/>
<dbReference type="Pfam" id="PF04134">
    <property type="entry name" value="DCC1-like"/>
    <property type="match status" value="1"/>
</dbReference>
<keyword evidence="2" id="KW-1185">Reference proteome</keyword>
<name>A0A0F3IFT4_9GAMM</name>
<reference evidence="1 2" key="2">
    <citation type="journal article" date="2016" name="Microb. Ecol.">
        <title>Genome Characteristics of a Novel Type I Methanotroph (Sn10-6) Isolated from a Flooded Indian Rice Field.</title>
        <authorList>
            <person name="Rahalkar M.C."/>
            <person name="Pandit P.S."/>
            <person name="Dhakephalkar P.K."/>
            <person name="Pore S."/>
            <person name="Arora P."/>
            <person name="Kapse N."/>
        </authorList>
    </citation>
    <scope>NUCLEOTIDE SEQUENCE [LARGE SCALE GENOMIC DNA]</scope>
    <source>
        <strain evidence="1 2">Sn10-6</strain>
    </source>
</reference>
<dbReference type="GO" id="GO:0015035">
    <property type="term" value="F:protein-disulfide reductase activity"/>
    <property type="evidence" value="ECO:0007669"/>
    <property type="project" value="InterPro"/>
</dbReference>
<evidence type="ECO:0000313" key="2">
    <source>
        <dbReference type="Proteomes" id="UP000033684"/>
    </source>
</evidence>
<dbReference type="InterPro" id="IPR044691">
    <property type="entry name" value="DCC1_Trx"/>
</dbReference>
<proteinExistence type="predicted"/>
<evidence type="ECO:0000313" key="1">
    <source>
        <dbReference type="EMBL" id="KJV05601.1"/>
    </source>
</evidence>
<evidence type="ECO:0008006" key="3">
    <source>
        <dbReference type="Google" id="ProtNLM"/>
    </source>
</evidence>
<accession>A0A0F3IFT4</accession>
<dbReference type="PANTHER" id="PTHR34290">
    <property type="entry name" value="SI:CH73-390P7.2"/>
    <property type="match status" value="1"/>
</dbReference>
<organism evidence="1 2">
    <name type="scientific">Methylocucumis oryzae</name>
    <dbReference type="NCBI Taxonomy" id="1632867"/>
    <lineage>
        <taxon>Bacteria</taxon>
        <taxon>Pseudomonadati</taxon>
        <taxon>Pseudomonadota</taxon>
        <taxon>Gammaproteobacteria</taxon>
        <taxon>Methylococcales</taxon>
        <taxon>Methylococcaceae</taxon>
        <taxon>Methylocucumis</taxon>
    </lineage>
</organism>
<dbReference type="InterPro" id="IPR007263">
    <property type="entry name" value="DCC1-like"/>
</dbReference>
<dbReference type="InterPro" id="IPR036249">
    <property type="entry name" value="Thioredoxin-like_sf"/>
</dbReference>
<dbReference type="Proteomes" id="UP000033684">
    <property type="component" value="Unassembled WGS sequence"/>
</dbReference>
<dbReference type="EMBL" id="LAJX01000203">
    <property type="protein sequence ID" value="KJV05601.1"/>
    <property type="molecule type" value="Genomic_DNA"/>
</dbReference>
<dbReference type="SUPFAM" id="SSF52833">
    <property type="entry name" value="Thioredoxin-like"/>
    <property type="match status" value="1"/>
</dbReference>
<dbReference type="RefSeq" id="WP_045780144.1">
    <property type="nucleotide sequence ID" value="NZ_LAJX01000203.1"/>
</dbReference>
<dbReference type="PANTHER" id="PTHR34290:SF2">
    <property type="entry name" value="OS04G0668800 PROTEIN"/>
    <property type="match status" value="1"/>
</dbReference>
<gene>
    <name evidence="1" type="ORF">VZ94_17105</name>
</gene>
<reference evidence="2" key="1">
    <citation type="submission" date="2015-03" db="EMBL/GenBank/DDBJ databases">
        <title>Draft genome sequence of a novel methanotroph (Sn10-6) isolated from flooded ricefield rhizosphere in India.</title>
        <authorList>
            <person name="Pandit P.S."/>
            <person name="Pore S.D."/>
            <person name="Arora P."/>
            <person name="Kapse N.G."/>
            <person name="Dhakephalkar P.K."/>
            <person name="Rahalkar M.C."/>
        </authorList>
    </citation>
    <scope>NUCLEOTIDE SEQUENCE [LARGE SCALE GENOMIC DNA]</scope>
    <source>
        <strain evidence="2">Sn10-6</strain>
    </source>
</reference>